<proteinExistence type="predicted"/>
<dbReference type="EMBL" id="JAHZST010000002">
    <property type="protein sequence ID" value="MBW8182840.1"/>
    <property type="molecule type" value="Genomic_DNA"/>
</dbReference>
<sequence length="239" mass="26985">MARIAKIMTLFIFVLGSFTLVNRDAHAQITHVSINQKLFSLGEYPKFRLNIVSESGNYSKMQFVVQQGGSEERLMVKPINKFLLLLTGVEDVVDPSARLVIREYRVNKWRDVKRFKLFSGDEQAVTPRAKKKVLESEIKRVESRLVQLQGAGALSDGACQLNVLPGQTLWRIAMQYSKEWGMSPQGGVVAIYEANPQAFSAENISSLRADSQLMCPSDLVKNKYRDPNVAQRMYKALLN</sequence>
<gene>
    <name evidence="2" type="ORF">K0625_04110</name>
</gene>
<reference evidence="2 3" key="1">
    <citation type="submission" date="2021-07" db="EMBL/GenBank/DDBJ databases">
        <title>Shewanella sp. nov, isolated from SCS.</title>
        <authorList>
            <person name="Cao W.R."/>
        </authorList>
    </citation>
    <scope>NUCLEOTIDE SEQUENCE [LARGE SCALE GENOMIC DNA]</scope>
    <source>
        <strain evidence="2 3">NR704-98</strain>
    </source>
</reference>
<organism evidence="2 3">
    <name type="scientific">Shewanella nanhaiensis</name>
    <dbReference type="NCBI Taxonomy" id="2864872"/>
    <lineage>
        <taxon>Bacteria</taxon>
        <taxon>Pseudomonadati</taxon>
        <taxon>Pseudomonadota</taxon>
        <taxon>Gammaproteobacteria</taxon>
        <taxon>Alteromonadales</taxon>
        <taxon>Shewanellaceae</taxon>
        <taxon>Shewanella</taxon>
    </lineage>
</organism>
<evidence type="ECO:0000256" key="1">
    <source>
        <dbReference type="SAM" id="SignalP"/>
    </source>
</evidence>
<feature type="signal peptide" evidence="1">
    <location>
        <begin position="1"/>
        <end position="27"/>
    </location>
</feature>
<evidence type="ECO:0000313" key="2">
    <source>
        <dbReference type="EMBL" id="MBW8182840.1"/>
    </source>
</evidence>
<feature type="chain" id="PRO_5046779264" description="LysM domain-containing protein" evidence="1">
    <location>
        <begin position="28"/>
        <end position="239"/>
    </location>
</feature>
<keyword evidence="1" id="KW-0732">Signal</keyword>
<accession>A0ABS7DZG9</accession>
<comment type="caution">
    <text evidence="2">The sequence shown here is derived from an EMBL/GenBank/DDBJ whole genome shotgun (WGS) entry which is preliminary data.</text>
</comment>
<evidence type="ECO:0000313" key="3">
    <source>
        <dbReference type="Proteomes" id="UP001195963"/>
    </source>
</evidence>
<name>A0ABS7DZG9_9GAMM</name>
<keyword evidence="3" id="KW-1185">Reference proteome</keyword>
<evidence type="ECO:0008006" key="4">
    <source>
        <dbReference type="Google" id="ProtNLM"/>
    </source>
</evidence>
<protein>
    <recommendedName>
        <fullName evidence="4">LysM domain-containing protein</fullName>
    </recommendedName>
</protein>
<dbReference type="RefSeq" id="WP_220108494.1">
    <property type="nucleotide sequence ID" value="NZ_JAHZST010000002.1"/>
</dbReference>
<dbReference type="Proteomes" id="UP001195963">
    <property type="component" value="Unassembled WGS sequence"/>
</dbReference>